<accession>A0A8X6VS58</accession>
<keyword evidence="2" id="KW-1185">Reference proteome</keyword>
<dbReference type="EMBL" id="BMAU01021351">
    <property type="protein sequence ID" value="GFY19160.1"/>
    <property type="molecule type" value="Genomic_DNA"/>
</dbReference>
<evidence type="ECO:0000313" key="1">
    <source>
        <dbReference type="EMBL" id="GFY19160.1"/>
    </source>
</evidence>
<evidence type="ECO:0000313" key="2">
    <source>
        <dbReference type="Proteomes" id="UP000887159"/>
    </source>
</evidence>
<gene>
    <name evidence="1" type="ORF">TNCV_4225241</name>
</gene>
<proteinExistence type="predicted"/>
<dbReference type="Proteomes" id="UP000887159">
    <property type="component" value="Unassembled WGS sequence"/>
</dbReference>
<name>A0A8X6VS58_TRICX</name>
<reference evidence="1" key="1">
    <citation type="submission" date="2020-08" db="EMBL/GenBank/DDBJ databases">
        <title>Multicomponent nature underlies the extraordinary mechanical properties of spider dragline silk.</title>
        <authorList>
            <person name="Kono N."/>
            <person name="Nakamura H."/>
            <person name="Mori M."/>
            <person name="Yoshida Y."/>
            <person name="Ohtoshi R."/>
            <person name="Malay A.D."/>
            <person name="Moran D.A.P."/>
            <person name="Tomita M."/>
            <person name="Numata K."/>
            <person name="Arakawa K."/>
        </authorList>
    </citation>
    <scope>NUCLEOTIDE SEQUENCE</scope>
</reference>
<sequence>MNINVALFSHTRAFGDGPRNFESWSSDVDGTPSPYYHSKFVDVSALDRFSMHRSPTLWVFSSTGLGTRDKASYYPITRALGYRGLVLFGNGFNTVFLKL</sequence>
<protein>
    <submittedName>
        <fullName evidence="1">Uncharacterized protein</fullName>
    </submittedName>
</protein>
<comment type="caution">
    <text evidence="1">The sequence shown here is derived from an EMBL/GenBank/DDBJ whole genome shotgun (WGS) entry which is preliminary data.</text>
</comment>
<organism evidence="1 2">
    <name type="scientific">Trichonephila clavipes</name>
    <name type="common">Golden silk orbweaver</name>
    <name type="synonym">Nephila clavipes</name>
    <dbReference type="NCBI Taxonomy" id="2585209"/>
    <lineage>
        <taxon>Eukaryota</taxon>
        <taxon>Metazoa</taxon>
        <taxon>Ecdysozoa</taxon>
        <taxon>Arthropoda</taxon>
        <taxon>Chelicerata</taxon>
        <taxon>Arachnida</taxon>
        <taxon>Araneae</taxon>
        <taxon>Araneomorphae</taxon>
        <taxon>Entelegynae</taxon>
        <taxon>Araneoidea</taxon>
        <taxon>Nephilidae</taxon>
        <taxon>Trichonephila</taxon>
    </lineage>
</organism>
<dbReference type="AlphaFoldDB" id="A0A8X6VS58"/>